<dbReference type="Pfam" id="PF00892">
    <property type="entry name" value="EamA"/>
    <property type="match status" value="2"/>
</dbReference>
<evidence type="ECO:0000313" key="8">
    <source>
        <dbReference type="EMBL" id="RRN43606.1"/>
    </source>
</evidence>
<feature type="transmembrane region" description="Helical" evidence="6">
    <location>
        <begin position="70"/>
        <end position="94"/>
    </location>
</feature>
<dbReference type="InterPro" id="IPR050638">
    <property type="entry name" value="AA-Vitamin_Transporters"/>
</dbReference>
<keyword evidence="4 6" id="KW-1133">Transmembrane helix</keyword>
<evidence type="ECO:0000256" key="2">
    <source>
        <dbReference type="ARBA" id="ARBA00007362"/>
    </source>
</evidence>
<accession>A0A426FLC3</accession>
<comment type="similarity">
    <text evidence="2">Belongs to the EamA transporter family.</text>
</comment>
<dbReference type="InterPro" id="IPR000620">
    <property type="entry name" value="EamA_dom"/>
</dbReference>
<dbReference type="Gene3D" id="1.10.3730.20">
    <property type="match status" value="1"/>
</dbReference>
<feature type="transmembrane region" description="Helical" evidence="6">
    <location>
        <begin position="278"/>
        <end position="296"/>
    </location>
</feature>
<keyword evidence="3 6" id="KW-0812">Transmembrane</keyword>
<feature type="transmembrane region" description="Helical" evidence="6">
    <location>
        <begin position="34"/>
        <end position="58"/>
    </location>
</feature>
<feature type="transmembrane region" description="Helical" evidence="6">
    <location>
        <begin position="100"/>
        <end position="118"/>
    </location>
</feature>
<sequence length="302" mass="31260">MNNLGIHLRLIGVAASWGATWSWAREIVKTVPPVTGAALRFLLAGAALLAWVFAVDRFRSIRALDGRQWLGLTACAAVGVFLYTVLFMSGMQYIPAGKGAVIITLNPAITLLVAAWLFGEKLNPVIGLGMVLSLSGAMVAVSHGDISLLWRGGVGAGEALILGAALCWSSYTLLSRVVMKGIPPLTATAVSAVIGGLALIPAGLMVDGVAGWQAVAGASAYTWYNMLALAFVGTVLAYAWYFGGVKALGAGNAAAYIVLVPIFGIGLAAWWLGETVDASLLLGVVLAVVGLALINVGQRRGR</sequence>
<evidence type="ECO:0000256" key="5">
    <source>
        <dbReference type="ARBA" id="ARBA00023136"/>
    </source>
</evidence>
<evidence type="ECO:0000313" key="9">
    <source>
        <dbReference type="Proteomes" id="UP000270261"/>
    </source>
</evidence>
<dbReference type="GO" id="GO:0016020">
    <property type="term" value="C:membrane"/>
    <property type="evidence" value="ECO:0007669"/>
    <property type="project" value="UniProtKB-SubCell"/>
</dbReference>
<feature type="transmembrane region" description="Helical" evidence="6">
    <location>
        <begin position="221"/>
        <end position="241"/>
    </location>
</feature>
<keyword evidence="9" id="KW-1185">Reference proteome</keyword>
<evidence type="ECO:0000259" key="7">
    <source>
        <dbReference type="Pfam" id="PF00892"/>
    </source>
</evidence>
<organism evidence="8 9">
    <name type="scientific">Lautropia dentalis</name>
    <dbReference type="NCBI Taxonomy" id="2490857"/>
    <lineage>
        <taxon>Bacteria</taxon>
        <taxon>Pseudomonadati</taxon>
        <taxon>Pseudomonadota</taxon>
        <taxon>Betaproteobacteria</taxon>
        <taxon>Burkholderiales</taxon>
        <taxon>Burkholderiaceae</taxon>
        <taxon>Lautropia</taxon>
    </lineage>
</organism>
<dbReference type="RefSeq" id="WP_125095811.1">
    <property type="nucleotide sequence ID" value="NZ_RRUE01000002.1"/>
</dbReference>
<feature type="transmembrane region" description="Helical" evidence="6">
    <location>
        <begin position="125"/>
        <end position="142"/>
    </location>
</feature>
<dbReference type="EMBL" id="RRUE01000002">
    <property type="protein sequence ID" value="RRN43606.1"/>
    <property type="molecule type" value="Genomic_DNA"/>
</dbReference>
<name>A0A426FLC3_9BURK</name>
<keyword evidence="5 6" id="KW-0472">Membrane</keyword>
<dbReference type="AlphaFoldDB" id="A0A426FLC3"/>
<comment type="caution">
    <text evidence="8">The sequence shown here is derived from an EMBL/GenBank/DDBJ whole genome shotgun (WGS) entry which is preliminary data.</text>
</comment>
<feature type="domain" description="EamA" evidence="7">
    <location>
        <begin position="157"/>
        <end position="295"/>
    </location>
</feature>
<evidence type="ECO:0000256" key="6">
    <source>
        <dbReference type="SAM" id="Phobius"/>
    </source>
</evidence>
<feature type="transmembrane region" description="Helical" evidence="6">
    <location>
        <begin position="253"/>
        <end position="272"/>
    </location>
</feature>
<reference evidence="8 9" key="1">
    <citation type="submission" date="2018-11" db="EMBL/GenBank/DDBJ databases">
        <title>Genome sequencing of Lautropia sp. KCOM 2505 (= ChDC F240).</title>
        <authorList>
            <person name="Kook J.-K."/>
            <person name="Park S.-N."/>
            <person name="Lim Y.K."/>
        </authorList>
    </citation>
    <scope>NUCLEOTIDE SEQUENCE [LARGE SCALE GENOMIC DNA]</scope>
    <source>
        <strain evidence="8 9">KCOM 2505</strain>
    </source>
</reference>
<gene>
    <name evidence="8" type="ORF">EHV23_09210</name>
</gene>
<dbReference type="SUPFAM" id="SSF103481">
    <property type="entry name" value="Multidrug resistance efflux transporter EmrE"/>
    <property type="match status" value="2"/>
</dbReference>
<evidence type="ECO:0000256" key="3">
    <source>
        <dbReference type="ARBA" id="ARBA00022692"/>
    </source>
</evidence>
<dbReference type="Proteomes" id="UP000270261">
    <property type="component" value="Unassembled WGS sequence"/>
</dbReference>
<dbReference type="InterPro" id="IPR037185">
    <property type="entry name" value="EmrE-like"/>
</dbReference>
<evidence type="ECO:0000256" key="1">
    <source>
        <dbReference type="ARBA" id="ARBA00004141"/>
    </source>
</evidence>
<feature type="domain" description="EamA" evidence="7">
    <location>
        <begin position="10"/>
        <end position="140"/>
    </location>
</feature>
<protein>
    <submittedName>
        <fullName evidence="8">DMT family transporter</fullName>
    </submittedName>
</protein>
<dbReference type="PANTHER" id="PTHR32322">
    <property type="entry name" value="INNER MEMBRANE TRANSPORTER"/>
    <property type="match status" value="1"/>
</dbReference>
<feature type="transmembrane region" description="Helical" evidence="6">
    <location>
        <begin position="185"/>
        <end position="206"/>
    </location>
</feature>
<feature type="transmembrane region" description="Helical" evidence="6">
    <location>
        <begin position="148"/>
        <end position="173"/>
    </location>
</feature>
<dbReference type="PANTHER" id="PTHR32322:SF2">
    <property type="entry name" value="EAMA DOMAIN-CONTAINING PROTEIN"/>
    <property type="match status" value="1"/>
</dbReference>
<evidence type="ECO:0000256" key="4">
    <source>
        <dbReference type="ARBA" id="ARBA00022989"/>
    </source>
</evidence>
<proteinExistence type="inferred from homology"/>
<comment type="subcellular location">
    <subcellularLocation>
        <location evidence="1">Membrane</location>
        <topology evidence="1">Multi-pass membrane protein</topology>
    </subcellularLocation>
</comment>
<dbReference type="OrthoDB" id="9809509at2"/>